<sequence length="158" mass="17387">MIAPETGMKPGERYRIESVERAPQFPGFFLDGKYYLGPELQTAVGWLEGQNFLYDQLDPNGDPVYPDRIVGTINARTLELADGLRLSIEEIPFQAEAVSPLRTLDEATVETRPLAISQRHTALGLRQPMQPSALLVAGAALLVGLCLLAINRSGRRVK</sequence>
<evidence type="ECO:0000313" key="2">
    <source>
        <dbReference type="EMBL" id="KHA70928.1"/>
    </source>
</evidence>
<reference evidence="2 3" key="1">
    <citation type="submission" date="2014-10" db="EMBL/GenBank/DDBJ databases">
        <title>Draft genome sequence of Pseudomonas chlororaphis EA105.</title>
        <authorList>
            <person name="McCully L.M."/>
            <person name="Bitzer A.S."/>
            <person name="Spence C."/>
            <person name="Bais H."/>
            <person name="Silby M.W."/>
        </authorList>
    </citation>
    <scope>NUCLEOTIDE SEQUENCE [LARGE SCALE GENOMIC DNA]</scope>
    <source>
        <strain evidence="2 3">EA105</strain>
    </source>
</reference>
<name>A0A0A6D5A1_9PSED</name>
<dbReference type="AlphaFoldDB" id="A0A0A6D5A1"/>
<accession>A0A0A6D5A1</accession>
<organism evidence="2 3">
    <name type="scientific">Pseudomonas chlororaphis</name>
    <dbReference type="NCBI Taxonomy" id="587753"/>
    <lineage>
        <taxon>Bacteria</taxon>
        <taxon>Pseudomonadati</taxon>
        <taxon>Pseudomonadota</taxon>
        <taxon>Gammaproteobacteria</taxon>
        <taxon>Pseudomonadales</taxon>
        <taxon>Pseudomonadaceae</taxon>
        <taxon>Pseudomonas</taxon>
    </lineage>
</organism>
<protein>
    <submittedName>
        <fullName evidence="2">Short chain dehydrogenase</fullName>
    </submittedName>
</protein>
<dbReference type="PATRIC" id="fig|587753.9.peg.3300"/>
<gene>
    <name evidence="2" type="ORF">NZ35_23155</name>
</gene>
<proteinExistence type="predicted"/>
<dbReference type="Proteomes" id="UP000030564">
    <property type="component" value="Unassembled WGS sequence"/>
</dbReference>
<keyword evidence="1" id="KW-0472">Membrane</keyword>
<keyword evidence="1" id="KW-0812">Transmembrane</keyword>
<evidence type="ECO:0000313" key="3">
    <source>
        <dbReference type="Proteomes" id="UP000030564"/>
    </source>
</evidence>
<comment type="caution">
    <text evidence="2">The sequence shown here is derived from an EMBL/GenBank/DDBJ whole genome shotgun (WGS) entry which is preliminary data.</text>
</comment>
<evidence type="ECO:0000256" key="1">
    <source>
        <dbReference type="SAM" id="Phobius"/>
    </source>
</evidence>
<keyword evidence="1" id="KW-1133">Transmembrane helix</keyword>
<feature type="transmembrane region" description="Helical" evidence="1">
    <location>
        <begin position="132"/>
        <end position="150"/>
    </location>
</feature>
<dbReference type="EMBL" id="JSFK01000028">
    <property type="protein sequence ID" value="KHA70928.1"/>
    <property type="molecule type" value="Genomic_DNA"/>
</dbReference>
<dbReference type="OrthoDB" id="9781689at2"/>